<dbReference type="RefSeq" id="WP_207153417.1">
    <property type="nucleotide sequence ID" value="NZ_AP024484.1"/>
</dbReference>
<reference evidence="3 4" key="1">
    <citation type="journal article" date="2022" name="Int. J. Syst. Evol. Microbiol.">
        <title>Prevotella herbatica sp. nov., a plant polysaccharide-decomposing anaerobic bacterium isolated from a methanogenic reactor.</title>
        <authorList>
            <person name="Uek A."/>
            <person name="Tonouchi A."/>
            <person name="Kaku N."/>
            <person name="Ueki K."/>
        </authorList>
    </citation>
    <scope>NUCLEOTIDE SEQUENCE [LARGE SCALE GENOMIC DNA]</scope>
    <source>
        <strain evidence="3 4">WR041</strain>
    </source>
</reference>
<dbReference type="InterPro" id="IPR000757">
    <property type="entry name" value="Beta-glucanase-like"/>
</dbReference>
<proteinExistence type="inferred from homology"/>
<dbReference type="CDD" id="cd08023">
    <property type="entry name" value="GH16_laminarinase_like"/>
    <property type="match status" value="1"/>
</dbReference>
<accession>A0ABM7NZE6</accession>
<dbReference type="EMBL" id="AP024484">
    <property type="protein sequence ID" value="BCS85795.1"/>
    <property type="molecule type" value="Genomic_DNA"/>
</dbReference>
<evidence type="ECO:0000313" key="3">
    <source>
        <dbReference type="EMBL" id="BCS85795.1"/>
    </source>
</evidence>
<sequence length="327" mass="37557">MKIKFIIYLLFYTIPLSIHAQNYKLVWSDEFNENSLNKNWNVEVLDNPYNNELQCYTNSSSNVNIENGNLVIIARRESHNGKSFTSGRINSSTKVNFKHGKIEARIKMPKLANGLWPAFWLMGEDPQNVGWPACGEIDILEAGHSDGIKNSTQERLFSGCIHWGSSLTDHRMWTTGAVTSEYDITGDYHIFTAVWDDSYLRFYLDNSTKPYYEATITNEYDSYNYFHKPFYILFNMAVGGDYPNILNAENITALPTEGCEAKMYIDYVRIYQEEGKVNVYTQETAGLKNVYTQGKKDTAYYSINGMKLNGKPSWDGIYIHNGKKIIE</sequence>
<dbReference type="Proteomes" id="UP001319045">
    <property type="component" value="Chromosome"/>
</dbReference>
<dbReference type="GO" id="GO:0016787">
    <property type="term" value="F:hydrolase activity"/>
    <property type="evidence" value="ECO:0007669"/>
    <property type="project" value="UniProtKB-KW"/>
</dbReference>
<dbReference type="InterPro" id="IPR050546">
    <property type="entry name" value="Glycosyl_Hydrlase_16"/>
</dbReference>
<keyword evidence="3" id="KW-0378">Hydrolase</keyword>
<protein>
    <submittedName>
        <fullName evidence="3">Glycoside hydrolase family 16 protein</fullName>
    </submittedName>
</protein>
<evidence type="ECO:0000256" key="1">
    <source>
        <dbReference type="ARBA" id="ARBA00006865"/>
    </source>
</evidence>
<comment type="similarity">
    <text evidence="1">Belongs to the glycosyl hydrolase 16 family.</text>
</comment>
<dbReference type="Pfam" id="PF00722">
    <property type="entry name" value="Glyco_hydro_16"/>
    <property type="match status" value="1"/>
</dbReference>
<dbReference type="SUPFAM" id="SSF49899">
    <property type="entry name" value="Concanavalin A-like lectins/glucanases"/>
    <property type="match status" value="1"/>
</dbReference>
<keyword evidence="4" id="KW-1185">Reference proteome</keyword>
<feature type="domain" description="GH16" evidence="2">
    <location>
        <begin position="9"/>
        <end position="276"/>
    </location>
</feature>
<dbReference type="InterPro" id="IPR013320">
    <property type="entry name" value="ConA-like_dom_sf"/>
</dbReference>
<evidence type="ECO:0000313" key="4">
    <source>
        <dbReference type="Proteomes" id="UP001319045"/>
    </source>
</evidence>
<dbReference type="PROSITE" id="PS51762">
    <property type="entry name" value="GH16_2"/>
    <property type="match status" value="1"/>
</dbReference>
<evidence type="ECO:0000259" key="2">
    <source>
        <dbReference type="PROSITE" id="PS51762"/>
    </source>
</evidence>
<dbReference type="Gene3D" id="2.60.120.200">
    <property type="match status" value="1"/>
</dbReference>
<dbReference type="PANTHER" id="PTHR10963">
    <property type="entry name" value="GLYCOSYL HYDROLASE-RELATED"/>
    <property type="match status" value="1"/>
</dbReference>
<gene>
    <name evidence="3" type="ORF">prwr041_16880</name>
</gene>
<dbReference type="PANTHER" id="PTHR10963:SF55">
    <property type="entry name" value="GLYCOSIDE HYDROLASE FAMILY 16 PROTEIN"/>
    <property type="match status" value="1"/>
</dbReference>
<organism evidence="3 4">
    <name type="scientific">Prevotella herbatica</name>
    <dbReference type="NCBI Taxonomy" id="2801997"/>
    <lineage>
        <taxon>Bacteria</taxon>
        <taxon>Pseudomonadati</taxon>
        <taxon>Bacteroidota</taxon>
        <taxon>Bacteroidia</taxon>
        <taxon>Bacteroidales</taxon>
        <taxon>Prevotellaceae</taxon>
        <taxon>Prevotella</taxon>
    </lineage>
</organism>
<name>A0ABM7NZE6_9BACT</name>